<evidence type="ECO:0000256" key="1">
    <source>
        <dbReference type="SAM" id="MobiDB-lite"/>
    </source>
</evidence>
<organism evidence="3 4">
    <name type="scientific">Azospirillum griseum</name>
    <dbReference type="NCBI Taxonomy" id="2496639"/>
    <lineage>
        <taxon>Bacteria</taxon>
        <taxon>Pseudomonadati</taxon>
        <taxon>Pseudomonadota</taxon>
        <taxon>Alphaproteobacteria</taxon>
        <taxon>Rhodospirillales</taxon>
        <taxon>Azospirillaceae</taxon>
        <taxon>Azospirillum</taxon>
    </lineage>
</organism>
<keyword evidence="4" id="KW-1185">Reference proteome</keyword>
<dbReference type="GO" id="GO:0016020">
    <property type="term" value="C:membrane"/>
    <property type="evidence" value="ECO:0007669"/>
    <property type="project" value="TreeGrafter"/>
</dbReference>
<evidence type="ECO:0000313" key="4">
    <source>
        <dbReference type="Proteomes" id="UP000277007"/>
    </source>
</evidence>
<sequence length="493" mass="54898">MARNRAEPSLLLGPVLYFRGEQRDRWWLSALFVLDGEVEPDDLRVDGVTLPVPPRHVTVWRRRHLWRFDFAVPRGVQDTDASYGFADGPSWSLVVPGRFSRPRIAFVCGGGLTPPPSQASQKDSAPPASSLWPDLLRQHDQDRYHLLVQGGGQIDGEAVLAASPLMSAWRTGTAATRAAQPFSPALAEELMDAAIDQHLRQWRRAEVAEALARIPSVMMWDDADIADGWGTGTDSEATSKVMRGVFMTARRNYALFQLGALAESPPDCVWGAPRATMTQGFHLGNVGLLALDLRSERTRRRVLSDRSWALLPDWLARFEDSRHLIVMTGTPLLIPATAGLERVTGWIPGLTDLTKRLGDQWRSRSHVAEWERLIGALGDFSRRSGCRVTVLSNGAGVGARGVLRGEGVELWQVLAPSLTSPPPTGLRRFATERLAAQREQPLPGHWLDMPRFRDSGQRTIARRGWVTLALDEKDQLHARWFAEADSRRYEQAI</sequence>
<dbReference type="Pfam" id="PF19050">
    <property type="entry name" value="PhoD_2"/>
    <property type="match status" value="1"/>
</dbReference>
<feature type="region of interest" description="Disordered" evidence="1">
    <location>
        <begin position="111"/>
        <end position="130"/>
    </location>
</feature>
<gene>
    <name evidence="3" type="ORF">EJ903_03080</name>
</gene>
<dbReference type="PANTHER" id="PTHR46689:SF1">
    <property type="entry name" value="PHOD-LIKE PHOSPHATASE DOMAIN-CONTAINING PROTEIN"/>
    <property type="match status" value="1"/>
</dbReference>
<protein>
    <submittedName>
        <fullName evidence="3">Alkaline phosphatase family protein</fullName>
    </submittedName>
</protein>
<reference evidence="3 4" key="1">
    <citation type="submission" date="2018-12" db="EMBL/GenBank/DDBJ databases">
        <authorList>
            <person name="Yang Y."/>
        </authorList>
    </citation>
    <scope>NUCLEOTIDE SEQUENCE [LARGE SCALE GENOMIC DNA]</scope>
    <source>
        <strain evidence="3 4">L-25-5w-1</strain>
    </source>
</reference>
<dbReference type="EMBL" id="RXMA01000002">
    <property type="protein sequence ID" value="RTR23530.1"/>
    <property type="molecule type" value="Genomic_DNA"/>
</dbReference>
<evidence type="ECO:0000313" key="3">
    <source>
        <dbReference type="EMBL" id="RTR23530.1"/>
    </source>
</evidence>
<accession>A0A3S0HZX7</accession>
<dbReference type="Gene3D" id="3.60.21.70">
    <property type="entry name" value="PhoD-like phosphatase"/>
    <property type="match status" value="1"/>
</dbReference>
<comment type="caution">
    <text evidence="3">The sequence shown here is derived from an EMBL/GenBank/DDBJ whole genome shotgun (WGS) entry which is preliminary data.</text>
</comment>
<dbReference type="InterPro" id="IPR043904">
    <property type="entry name" value="PhoD_2-like"/>
</dbReference>
<dbReference type="InterPro" id="IPR038607">
    <property type="entry name" value="PhoD-like_sf"/>
</dbReference>
<dbReference type="OrthoDB" id="327733at2"/>
<evidence type="ECO:0000259" key="2">
    <source>
        <dbReference type="Pfam" id="PF19050"/>
    </source>
</evidence>
<proteinExistence type="predicted"/>
<dbReference type="AlphaFoldDB" id="A0A3S0HZX7"/>
<name>A0A3S0HZX7_9PROT</name>
<feature type="domain" description="PhoD-like phosphatase" evidence="2">
    <location>
        <begin position="129"/>
        <end position="343"/>
    </location>
</feature>
<dbReference type="RefSeq" id="WP_126612024.1">
    <property type="nucleotide sequence ID" value="NZ_JBHUCY010000010.1"/>
</dbReference>
<dbReference type="PANTHER" id="PTHR46689">
    <property type="entry name" value="MEMBRANE PROTEIN, PUTATIVE-RELATED"/>
    <property type="match status" value="1"/>
</dbReference>
<dbReference type="Proteomes" id="UP000277007">
    <property type="component" value="Unassembled WGS sequence"/>
</dbReference>